<sequence length="114" mass="13030">MINFNKSKKNPSSGVKVLQKTVQTKLLVKTKTPPPTKGVVIKEPTSQLERATSSQLKGKEKANAMIRQRHRLLLHPLLNQEVRNLHQVTNVVGWRVLTIVLERDRNLRLRSPLL</sequence>
<proteinExistence type="predicted"/>
<comment type="caution">
    <text evidence="1">The sequence shown here is derived from an EMBL/GenBank/DDBJ whole genome shotgun (WGS) entry which is preliminary data.</text>
</comment>
<evidence type="ECO:0000313" key="2">
    <source>
        <dbReference type="Proteomes" id="UP001604277"/>
    </source>
</evidence>
<dbReference type="Proteomes" id="UP001604277">
    <property type="component" value="Unassembled WGS sequence"/>
</dbReference>
<organism evidence="1 2">
    <name type="scientific">Forsythia ovata</name>
    <dbReference type="NCBI Taxonomy" id="205694"/>
    <lineage>
        <taxon>Eukaryota</taxon>
        <taxon>Viridiplantae</taxon>
        <taxon>Streptophyta</taxon>
        <taxon>Embryophyta</taxon>
        <taxon>Tracheophyta</taxon>
        <taxon>Spermatophyta</taxon>
        <taxon>Magnoliopsida</taxon>
        <taxon>eudicotyledons</taxon>
        <taxon>Gunneridae</taxon>
        <taxon>Pentapetalae</taxon>
        <taxon>asterids</taxon>
        <taxon>lamiids</taxon>
        <taxon>Lamiales</taxon>
        <taxon>Oleaceae</taxon>
        <taxon>Forsythieae</taxon>
        <taxon>Forsythia</taxon>
    </lineage>
</organism>
<protein>
    <submittedName>
        <fullName evidence="1">Uncharacterized protein</fullName>
    </submittedName>
</protein>
<name>A0ABD1U6X9_9LAMI</name>
<dbReference type="EMBL" id="JBFOLJ010000007">
    <property type="protein sequence ID" value="KAL2520746.1"/>
    <property type="molecule type" value="Genomic_DNA"/>
</dbReference>
<evidence type="ECO:0000313" key="1">
    <source>
        <dbReference type="EMBL" id="KAL2520746.1"/>
    </source>
</evidence>
<accession>A0ABD1U6X9</accession>
<gene>
    <name evidence="1" type="ORF">Fot_24669</name>
</gene>
<reference evidence="2" key="1">
    <citation type="submission" date="2024-07" db="EMBL/GenBank/DDBJ databases">
        <title>Two chromosome-level genome assemblies of Korean endemic species Abeliophyllum distichum and Forsythia ovata (Oleaceae).</title>
        <authorList>
            <person name="Jang H."/>
        </authorList>
    </citation>
    <scope>NUCLEOTIDE SEQUENCE [LARGE SCALE GENOMIC DNA]</scope>
</reference>
<dbReference type="AlphaFoldDB" id="A0ABD1U6X9"/>
<keyword evidence="2" id="KW-1185">Reference proteome</keyword>